<dbReference type="GO" id="GO:0110001">
    <property type="term" value="C:toxin-antitoxin complex"/>
    <property type="evidence" value="ECO:0007669"/>
    <property type="project" value="InterPro"/>
</dbReference>
<dbReference type="Proteomes" id="UP000003781">
    <property type="component" value="Unassembled WGS sequence"/>
</dbReference>
<keyword evidence="3" id="KW-0540">Nuclease</keyword>
<reference evidence="6 7" key="1">
    <citation type="submission" date="2007-03" db="EMBL/GenBank/DDBJ databases">
        <authorList>
            <person name="Stal L."/>
            <person name="Ferriera S."/>
            <person name="Johnson J."/>
            <person name="Kravitz S."/>
            <person name="Beeson K."/>
            <person name="Sutton G."/>
            <person name="Rogers Y.-H."/>
            <person name="Friedman R."/>
            <person name="Frazier M."/>
            <person name="Venter J.C."/>
        </authorList>
    </citation>
    <scope>NUCLEOTIDE SEQUENCE [LARGE SCALE GENOMIC DNA]</scope>
    <source>
        <strain evidence="6 7">CCY0110</strain>
    </source>
</reference>
<dbReference type="Pfam" id="PF01934">
    <property type="entry name" value="HepT-like"/>
    <property type="match status" value="1"/>
</dbReference>
<dbReference type="eggNOG" id="COG2361">
    <property type="taxonomic scope" value="Bacteria"/>
</dbReference>
<evidence type="ECO:0000256" key="1">
    <source>
        <dbReference type="ARBA" id="ARBA00022553"/>
    </source>
</evidence>
<evidence type="ECO:0000256" key="4">
    <source>
        <dbReference type="ARBA" id="ARBA00022741"/>
    </source>
</evidence>
<evidence type="ECO:0000313" key="7">
    <source>
        <dbReference type="Proteomes" id="UP000003781"/>
    </source>
</evidence>
<dbReference type="PANTHER" id="PTHR34139:SF1">
    <property type="entry name" value="RNASE MJ1380-RELATED"/>
    <property type="match status" value="1"/>
</dbReference>
<keyword evidence="7" id="KW-1185">Reference proteome</keyword>
<name>A3IK92_9CHRO</name>
<accession>A3IK92</accession>
<dbReference type="InterPro" id="IPR008201">
    <property type="entry name" value="HepT-like"/>
</dbReference>
<dbReference type="EMBL" id="AAXW01000003">
    <property type="protein sequence ID" value="EAZ93081.1"/>
    <property type="molecule type" value="Genomic_DNA"/>
</dbReference>
<dbReference type="GO" id="GO:0016787">
    <property type="term" value="F:hydrolase activity"/>
    <property type="evidence" value="ECO:0007669"/>
    <property type="project" value="UniProtKB-KW"/>
</dbReference>
<keyword evidence="4" id="KW-0547">Nucleotide-binding</keyword>
<keyword evidence="1" id="KW-0597">Phosphoprotein</keyword>
<keyword evidence="5" id="KW-0378">Hydrolase</keyword>
<dbReference type="InterPro" id="IPR051813">
    <property type="entry name" value="HepT_RNase_toxin"/>
</dbReference>
<dbReference type="GO" id="GO:0004540">
    <property type="term" value="F:RNA nuclease activity"/>
    <property type="evidence" value="ECO:0007669"/>
    <property type="project" value="InterPro"/>
</dbReference>
<proteinExistence type="predicted"/>
<dbReference type="GO" id="GO:0000166">
    <property type="term" value="F:nucleotide binding"/>
    <property type="evidence" value="ECO:0007669"/>
    <property type="project" value="UniProtKB-KW"/>
</dbReference>
<organism evidence="6 7">
    <name type="scientific">Crocosphaera chwakensis CCY0110</name>
    <dbReference type="NCBI Taxonomy" id="391612"/>
    <lineage>
        <taxon>Bacteria</taxon>
        <taxon>Bacillati</taxon>
        <taxon>Cyanobacteriota</taxon>
        <taxon>Cyanophyceae</taxon>
        <taxon>Oscillatoriophycideae</taxon>
        <taxon>Chroococcales</taxon>
        <taxon>Aphanothecaceae</taxon>
        <taxon>Crocosphaera</taxon>
        <taxon>Crocosphaera chwakensis</taxon>
    </lineage>
</organism>
<gene>
    <name evidence="6" type="ORF">CY0110_03394</name>
</gene>
<evidence type="ECO:0000256" key="3">
    <source>
        <dbReference type="ARBA" id="ARBA00022722"/>
    </source>
</evidence>
<evidence type="ECO:0000313" key="6">
    <source>
        <dbReference type="EMBL" id="EAZ93081.1"/>
    </source>
</evidence>
<dbReference type="PANTHER" id="PTHR34139">
    <property type="entry name" value="UPF0331 PROTEIN MJ0127"/>
    <property type="match status" value="1"/>
</dbReference>
<keyword evidence="2" id="KW-1277">Toxin-antitoxin system</keyword>
<evidence type="ECO:0000256" key="5">
    <source>
        <dbReference type="ARBA" id="ARBA00022801"/>
    </source>
</evidence>
<dbReference type="AlphaFoldDB" id="A3IK92"/>
<evidence type="ECO:0000256" key="2">
    <source>
        <dbReference type="ARBA" id="ARBA00022649"/>
    </source>
</evidence>
<sequence>MNRDKTSLLDIIQAARKVLKFSQEIDQETLAKNEKKQSAILYQIIIIGEAVKRLSGDFRET</sequence>
<protein>
    <submittedName>
        <fullName evidence="6">Uncharacterized protein</fullName>
    </submittedName>
</protein>
<comment type="caution">
    <text evidence="6">The sequence shown here is derived from an EMBL/GenBank/DDBJ whole genome shotgun (WGS) entry which is preliminary data.</text>
</comment>